<keyword evidence="12" id="KW-1185">Reference proteome</keyword>
<dbReference type="InterPro" id="IPR015421">
    <property type="entry name" value="PyrdxlP-dep_Trfase_major"/>
</dbReference>
<dbReference type="InterPro" id="IPR009081">
    <property type="entry name" value="PP-bd_ACP"/>
</dbReference>
<dbReference type="GO" id="GO:0008483">
    <property type="term" value="F:transaminase activity"/>
    <property type="evidence" value="ECO:0007669"/>
    <property type="project" value="InterPro"/>
</dbReference>
<dbReference type="InterPro" id="IPR001242">
    <property type="entry name" value="Condensation_dom"/>
</dbReference>
<proteinExistence type="inferred from homology"/>
<comment type="function">
    <text evidence="7">Involved in production of the polyketide antibiotic thailandamide.</text>
</comment>
<dbReference type="Gene3D" id="3.40.366.10">
    <property type="entry name" value="Malonyl-Coenzyme A Acyl Carrier Protein, domain 2"/>
    <property type="match status" value="2"/>
</dbReference>
<evidence type="ECO:0000256" key="3">
    <source>
        <dbReference type="ARBA" id="ARBA00022553"/>
    </source>
</evidence>
<dbReference type="Pfam" id="PF13193">
    <property type="entry name" value="AMP-binding_C"/>
    <property type="match status" value="1"/>
</dbReference>
<dbReference type="HOGENOM" id="CLU_000022_70_2_6"/>
<dbReference type="GO" id="GO:0031177">
    <property type="term" value="F:phosphopantetheine binding"/>
    <property type="evidence" value="ECO:0007669"/>
    <property type="project" value="InterPro"/>
</dbReference>
<dbReference type="InterPro" id="IPR014043">
    <property type="entry name" value="Acyl_transferase_dom"/>
</dbReference>
<evidence type="ECO:0000259" key="10">
    <source>
        <dbReference type="PROSITE" id="PS52004"/>
    </source>
</evidence>
<evidence type="ECO:0000256" key="4">
    <source>
        <dbReference type="ARBA" id="ARBA00022679"/>
    </source>
</evidence>
<evidence type="ECO:0000256" key="6">
    <source>
        <dbReference type="ARBA" id="ARBA00029443"/>
    </source>
</evidence>
<dbReference type="Pfam" id="PF00668">
    <property type="entry name" value="Condensation"/>
    <property type="match status" value="1"/>
</dbReference>
<dbReference type="InterPro" id="IPR036736">
    <property type="entry name" value="ACP-like_sf"/>
</dbReference>
<dbReference type="SUPFAM" id="SSF52151">
    <property type="entry name" value="FabD/lysophospholipase-like"/>
    <property type="match status" value="1"/>
</dbReference>
<dbReference type="CDD" id="cd05930">
    <property type="entry name" value="A_NRPS"/>
    <property type="match status" value="1"/>
</dbReference>
<feature type="domain" description="Carrier" evidence="9">
    <location>
        <begin position="983"/>
        <end position="1061"/>
    </location>
</feature>
<dbReference type="InterPro" id="IPR032821">
    <property type="entry name" value="PKS_assoc"/>
</dbReference>
<dbReference type="GO" id="GO:0006633">
    <property type="term" value="P:fatty acid biosynthetic process"/>
    <property type="evidence" value="ECO:0007669"/>
    <property type="project" value="UniProtKB-UniPathway"/>
</dbReference>
<evidence type="ECO:0000256" key="8">
    <source>
        <dbReference type="SAM" id="MobiDB-lite"/>
    </source>
</evidence>
<dbReference type="Gene3D" id="3.40.50.980">
    <property type="match status" value="2"/>
</dbReference>
<feature type="region of interest" description="Disordered" evidence="8">
    <location>
        <begin position="1"/>
        <end position="27"/>
    </location>
</feature>
<feature type="domain" description="Carrier" evidence="9">
    <location>
        <begin position="2676"/>
        <end position="2751"/>
    </location>
</feature>
<dbReference type="InterPro" id="IPR000873">
    <property type="entry name" value="AMP-dep_synth/lig_dom"/>
</dbReference>
<dbReference type="InterPro" id="IPR014031">
    <property type="entry name" value="Ketoacyl_synth_C"/>
</dbReference>
<dbReference type="CDD" id="cd00833">
    <property type="entry name" value="PKS"/>
    <property type="match status" value="1"/>
</dbReference>
<sequence>MGIKSGKHQSIKRKSKKQHGDKVSLSTSTVAADPFNQALEEIIQLMESAPDKVSRINVSAAGDINKGWGVTTREIINRARELVGDHSGQENLNAETNLFDAGLDSMTMVAVQGHLQKEFGVSLSQSTILDHPTLEGLADHIQQKMAAQTALDVESRAVIAKLRSNVVDEPIAIVGMACRFPGGADTPAAYWELLSQGRDPIEHIPVSRWKHDPQRFVPITSSEGGFLQNIDQFDPLFFGISPKEAESLDPQQRLLLELCHESFEDAGLDVQALSGSQTGVFVGVSGSDYAALGKDLGHNTGPYSLTGSMLSTAAGRISYAFGLQGPCLALDSACSSSLVAVHYGVKELQAGSCDLAVAAAVNLILKPDGHISYSNLNALSPRGRCRSFADDADGYVRSEGGAAVVLKRLSDAVRDGNPILALVGGSAINHNGRNGGFTVPSGLAQERAIRSALANSHIDLEQVDYIEAHGSGTKLGDPQEADALNRVFAGRQRPLWIGSVKSNLGHLEAAAGMAGLVKLVLCMQHGQFTPNLHLTRPNTLIDWDTAALRVVDRLIDWPQHEHPKTAGITSLGINGSNVHMILRAHQPEISQREAQGVEPVLPAPYLFTLSAKSATGLAAMAATFAEAVPEQGTQALAHWCRAANFQRSGYHVRFACLAKDGQSLQQELRHFATSRTENSQLATQSSVKHGGYKTQKVAFVYSSKDPHHVTVLADLYLHSAVYRHHFARCDQRLQPMLGFSLANALYQDKCDLALMASPLATQAAMFSTGYALTQFWKSVGIVPGCVIGCGMGEYVAACVAGAIGLDDALQAVVGGCQTAGQRGPVMGNGHIPMYSTMTGRPIAEYREAPDQYWPQQATAPILLEEALQQALQNGVQYVIEIGATAGLAELLSGPATAEHVLFRPALIAECGVWQQINDSLSVLYQAGATIDWMGYHGTRPLATPLPLTAYHRKSYWFAEPSLELPDVASTAAQRPQNIPEEVTKMDEILPNIINMVSDVIGVPKAELGKDVHLFALGMDSLMLVQLNKRLQSHYGVQISLNDFFTRINTAQLIADFVLQQRPNAVQLRIETGQKGAVASLGEIQPSITAMIAEVIGVQGSELGEEEHLFALGMDSLMLVQLNKRLQSHFGVQISLNDFFTQIHTPSRIAQYVLTAMPERMPLPASQPLLSAVTEPVVLADKAEIDPTGLQALLQGQLALMQQQIQLLEGLASGAQVQAPPQLAKPAAAVIPTLRTLVAPLQKPSNESLTPQQLAFVRQLAEDINLRTPQSKAYAAHNRSGFADWLTGLNFSLAAKELCYPVVVETSKGSRFTDLDGNEYIDTCMGYGVNLFGHNPDFITTAIRQQLDKGITLGPQSPLAADVATLIREMTGVERVTFSNTGTEAVMAALRMARAVTHRKKIVRFSTSYHGSFDGILAEAGEQGAQPSAGCHVESMVADTLVLNYGSADSLRRIAEQADEIAAVLVEPVQSRNPSLQPAQYLRQLRELTQQHGIALIFDEMILGFRCHIGGAQAHFGIEADLVTYGKIVGGGLPIGVVAGRAAWLACIDGGDWQFGDGSQPQAETTVFAGTFCKHPLSMAAAHAVLSRIKQEGGQLQERLNQVTADFCTRVEAFFQEQEVPLETKSFSSMYRFEPLPSQDMLNLALETNLFFRLLQQEGVYYWERRVCLFSTAHTPQDIEHMLRAIKRAVAQLRSGGFSFRRLASGHLPTPQAKGKTLSSEERRMYVLSRMKGGDMAYRICGAFKLAGKFDVGKAKALFAVLASRHEALRAGYRIQDGEVQRYVQTQVEPQITFVDQEASSSEQEMMQPDERLFDLTAPPLWRVRIVRAATAKTASPQYLLMVELHHLIADGISLSLLMEDFFRLYQEKALEPLTAGYADFVALEHTFRGEESSARQQTYWLSQLQPLPPLLDLPLDYPRPPQTDFSGDTVHFVLNKKLTKAIKDASKRYRCTPFNLLLSAYFVLLHKLSRQNDLCIGTPFDQRGMGDFERTLGMFAQTLLIRGKLSAEMSFSELLEQVYHRCGEAYEHSSLPLDGLINTLGIQRDISRNALFDAMFFFENGNDRLLNSDELTVTALPVNLKGAAFDITLEIVEEAGQLRCSFIYAERLFKAETVQRWESYLRNILNLVLNHPETPLGQIGVLSKPEQKRLIKQFNNTRRDYDLTLTLPLLLATSPEHTAVKSGAETLNYRQLEQAVDTLARYLVAQGAGPGHCVGIMLRRNCGLIIAMLAVLKAGAAYIPLDPDYPQATLSYMIEKSEINILISQPDLTDKLTFSGQIVDPSMDFSAQTEALASIILPAVSASALAYIIFTSGSTGQPKGVMVEHRSVVNFIYGMHEALTLPERPVTLGLTSLSFDIFALEVFLTLAYGGTLILANERQQQDPHALAALIKNERVNLVQMTPSRLQLLLAANLSPADIFTNVELLLLGGEAFPEQRQAMLLAVPGLRLFNVYGPTETTIWSSVKKLENGDGVTIGKPIANTRMYVLDDNLMLLPPGSRGGLYIAGSGLARGYLNDPQRTDEVYVPDPFHPGEVMYRTGDIAAWNTSGELEYYGRNDNQVNLRGYRIELQEVELALLSNPLVSSAAIVMRELEQGNAVLVAFYTSTSERDNAELVAELKAYLRQRLPEHMIPGLVIRLPSMPLTPNSKIDRKRLPQEIGDCGSNGALPSPHSAIPEPAGDALAQSLRGVWQSVLGHSTMTANSSFFDVGGTSLSLVLMHNALDKLYPGVLDVTDVFANPTLGALHQVIVARTSAVGSATRFTELVLPKDFFDTSDNLPDNDYLQLTLNENGVSRLAQLSAQYGMPPADVNLALNGLYLHKLLAQDVITLYCAAEHGFLSIALDFAELDNIADLLNRVKAELAAASVHQQPPRRQRQHPRGVLPLFIREGETGRHEGFDLIFNVSDCGAQVWVDFDKQRLSERKVNDFSGGYMSLVQTVADTYQE</sequence>
<dbReference type="SUPFAM" id="SSF52777">
    <property type="entry name" value="CoA-dependent acyltransferases"/>
    <property type="match status" value="3"/>
</dbReference>
<dbReference type="InterPro" id="IPR001227">
    <property type="entry name" value="Ac_transferase_dom_sf"/>
</dbReference>
<dbReference type="InterPro" id="IPR018201">
    <property type="entry name" value="Ketoacyl_synth_AS"/>
</dbReference>
<dbReference type="OrthoDB" id="9757559at2"/>
<dbReference type="InterPro" id="IPR020841">
    <property type="entry name" value="PKS_Beta-ketoAc_synthase_dom"/>
</dbReference>
<dbReference type="Pfam" id="PF00501">
    <property type="entry name" value="AMP-binding"/>
    <property type="match status" value="1"/>
</dbReference>
<dbReference type="PATRIC" id="fig|1441930.4.peg.432"/>
<dbReference type="InterPro" id="IPR010071">
    <property type="entry name" value="AA_adenyl_dom"/>
</dbReference>
<feature type="domain" description="Carrier" evidence="9">
    <location>
        <begin position="70"/>
        <end position="145"/>
    </location>
</feature>
<dbReference type="Gene3D" id="3.90.1150.10">
    <property type="entry name" value="Aspartate Aminotransferase, domain 1"/>
    <property type="match status" value="1"/>
</dbReference>
<dbReference type="InterPro" id="IPR015422">
    <property type="entry name" value="PyrdxlP-dep_Trfase_small"/>
</dbReference>
<dbReference type="STRING" id="1441930.Z042_02095"/>
<dbReference type="SMART" id="SM00823">
    <property type="entry name" value="PKS_PP"/>
    <property type="match status" value="4"/>
</dbReference>
<dbReference type="Pfam" id="PF16197">
    <property type="entry name" value="KAsynt_C_assoc"/>
    <property type="match status" value="1"/>
</dbReference>
<dbReference type="Gene3D" id="3.30.559.10">
    <property type="entry name" value="Chloramphenicol acetyltransferase-like domain"/>
    <property type="match status" value="1"/>
</dbReference>
<organism evidence="11 12">
    <name type="scientific">Chania multitudinisentens RB-25</name>
    <dbReference type="NCBI Taxonomy" id="1441930"/>
    <lineage>
        <taxon>Bacteria</taxon>
        <taxon>Pseudomonadati</taxon>
        <taxon>Pseudomonadota</taxon>
        <taxon>Gammaproteobacteria</taxon>
        <taxon>Enterobacterales</taxon>
        <taxon>Yersiniaceae</taxon>
        <taxon>Chania</taxon>
    </lineage>
</organism>
<dbReference type="CDD" id="cd19531">
    <property type="entry name" value="LCL_NRPS-like"/>
    <property type="match status" value="1"/>
</dbReference>
<dbReference type="InterPro" id="IPR015424">
    <property type="entry name" value="PyrdxlP-dep_Trfase"/>
</dbReference>
<gene>
    <name evidence="11" type="ORF">Z042_02095</name>
</gene>
<evidence type="ECO:0000313" key="12">
    <source>
        <dbReference type="Proteomes" id="UP000019030"/>
    </source>
</evidence>
<dbReference type="SUPFAM" id="SSF47336">
    <property type="entry name" value="ACP-like"/>
    <property type="match status" value="4"/>
</dbReference>
<dbReference type="InterPro" id="IPR023213">
    <property type="entry name" value="CAT-like_dom_sf"/>
</dbReference>
<dbReference type="EMBL" id="CP007044">
    <property type="protein sequence ID" value="AHG22599.1"/>
    <property type="molecule type" value="Genomic_DNA"/>
</dbReference>
<dbReference type="SMART" id="SM00825">
    <property type="entry name" value="PKS_KS"/>
    <property type="match status" value="1"/>
</dbReference>
<dbReference type="GO" id="GO:0004315">
    <property type="term" value="F:3-oxoacyl-[acyl-carrier-protein] synthase activity"/>
    <property type="evidence" value="ECO:0007669"/>
    <property type="project" value="InterPro"/>
</dbReference>
<dbReference type="NCBIfam" id="TIGR01733">
    <property type="entry name" value="AA-adenyl-dom"/>
    <property type="match status" value="1"/>
</dbReference>
<dbReference type="SUPFAM" id="SSF56801">
    <property type="entry name" value="Acetyl-CoA synthetase-like"/>
    <property type="match status" value="1"/>
</dbReference>
<dbReference type="Pfam" id="PF00109">
    <property type="entry name" value="ketoacyl-synt"/>
    <property type="match status" value="1"/>
</dbReference>
<feature type="compositionally biased region" description="Basic residues" evidence="8">
    <location>
        <begin position="1"/>
        <end position="19"/>
    </location>
</feature>
<dbReference type="InterPro" id="IPR020806">
    <property type="entry name" value="PKS_PP-bd"/>
</dbReference>
<dbReference type="Gene3D" id="3.40.640.10">
    <property type="entry name" value="Type I PLP-dependent aspartate aminotransferase-like (Major domain)"/>
    <property type="match status" value="1"/>
</dbReference>
<dbReference type="GO" id="GO:0030170">
    <property type="term" value="F:pyridoxal phosphate binding"/>
    <property type="evidence" value="ECO:0007669"/>
    <property type="project" value="InterPro"/>
</dbReference>
<keyword evidence="2" id="KW-0596">Phosphopantetheine</keyword>
<dbReference type="SUPFAM" id="SSF53383">
    <property type="entry name" value="PLP-dependent transferases"/>
    <property type="match status" value="1"/>
</dbReference>
<dbReference type="PROSITE" id="PS50075">
    <property type="entry name" value="CARRIER"/>
    <property type="match status" value="4"/>
</dbReference>
<dbReference type="FunFam" id="3.40.50.12780:FF:000012">
    <property type="entry name" value="Non-ribosomal peptide synthetase"/>
    <property type="match status" value="1"/>
</dbReference>
<dbReference type="Gene3D" id="3.30.559.30">
    <property type="entry name" value="Nonribosomal peptide synthetase, condensation domain"/>
    <property type="match status" value="2"/>
</dbReference>
<reference evidence="11 12" key="2">
    <citation type="submission" date="2015-03" db="EMBL/GenBank/DDBJ databases">
        <authorList>
            <person name="Chan K.-G."/>
        </authorList>
    </citation>
    <scope>NUCLEOTIDE SEQUENCE [LARGE SCALE GENOMIC DNA]</scope>
    <source>
        <strain evidence="11 12">RB-25</strain>
    </source>
</reference>
<name>W0LJJ2_9GAMM</name>
<dbReference type="Gene3D" id="3.30.300.30">
    <property type="match status" value="1"/>
</dbReference>
<dbReference type="Proteomes" id="UP000019030">
    <property type="component" value="Chromosome"/>
</dbReference>
<evidence type="ECO:0000256" key="1">
    <source>
        <dbReference type="ARBA" id="ARBA00005194"/>
    </source>
</evidence>
<dbReference type="PROSITE" id="PS00606">
    <property type="entry name" value="KS3_1"/>
    <property type="match status" value="1"/>
</dbReference>
<reference evidence="11 12" key="1">
    <citation type="submission" date="2014-01" db="EMBL/GenBank/DDBJ databases">
        <title>Isolation of Serratia multitudinisentens RB-25 from Ex-Landfill site.</title>
        <authorList>
            <person name="Robson E.H.J."/>
        </authorList>
    </citation>
    <scope>NUCLEOTIDE SEQUENCE [LARGE SCALE GENOMIC DNA]</scope>
    <source>
        <strain evidence="11 12">RB-25</strain>
    </source>
</reference>
<evidence type="ECO:0000313" key="11">
    <source>
        <dbReference type="EMBL" id="AHG22599.1"/>
    </source>
</evidence>
<dbReference type="UniPathway" id="UPA00094"/>
<evidence type="ECO:0000256" key="5">
    <source>
        <dbReference type="ARBA" id="ARBA00022898"/>
    </source>
</evidence>
<dbReference type="Gene3D" id="2.30.38.10">
    <property type="entry name" value="Luciferase, Domain 3"/>
    <property type="match status" value="1"/>
</dbReference>
<dbReference type="InterPro" id="IPR005814">
    <property type="entry name" value="Aminotrans_3"/>
</dbReference>
<protein>
    <submittedName>
        <fullName evidence="11">Uncharacterized protein</fullName>
    </submittedName>
</protein>
<dbReference type="PANTHER" id="PTHR45527:SF1">
    <property type="entry name" value="FATTY ACID SYNTHASE"/>
    <property type="match status" value="1"/>
</dbReference>
<dbReference type="PROSITE" id="PS52004">
    <property type="entry name" value="KS3_2"/>
    <property type="match status" value="1"/>
</dbReference>
<dbReference type="InterPro" id="IPR016035">
    <property type="entry name" value="Acyl_Trfase/lysoPLipase"/>
</dbReference>
<dbReference type="InterPro" id="IPR045851">
    <property type="entry name" value="AMP-bd_C_sf"/>
</dbReference>
<dbReference type="Pfam" id="PF00550">
    <property type="entry name" value="PP-binding"/>
    <property type="match status" value="4"/>
</dbReference>
<feature type="domain" description="Carrier" evidence="9">
    <location>
        <begin position="1078"/>
        <end position="1156"/>
    </location>
</feature>
<dbReference type="KEGG" id="sfo:Z042_02095"/>
<dbReference type="Pfam" id="PF02801">
    <property type="entry name" value="Ketoacyl-synt_C"/>
    <property type="match status" value="1"/>
</dbReference>
<comment type="similarity">
    <text evidence="6">In the C-terminal section; belongs to the NRP synthetase family.</text>
</comment>
<dbReference type="eggNOG" id="COG0001">
    <property type="taxonomic scope" value="Bacteria"/>
</dbReference>
<dbReference type="Pfam" id="PF00202">
    <property type="entry name" value="Aminotran_3"/>
    <property type="match status" value="1"/>
</dbReference>
<dbReference type="PROSITE" id="PS00455">
    <property type="entry name" value="AMP_BINDING"/>
    <property type="match status" value="1"/>
</dbReference>
<keyword evidence="3" id="KW-0597">Phosphoprotein</keyword>
<dbReference type="GO" id="GO:0044550">
    <property type="term" value="P:secondary metabolite biosynthetic process"/>
    <property type="evidence" value="ECO:0007669"/>
    <property type="project" value="TreeGrafter"/>
</dbReference>
<accession>W0LJJ2</accession>
<dbReference type="InterPro" id="IPR025110">
    <property type="entry name" value="AMP-bd_C"/>
</dbReference>
<dbReference type="InterPro" id="IPR016039">
    <property type="entry name" value="Thiolase-like"/>
</dbReference>
<dbReference type="SUPFAM" id="SSF53901">
    <property type="entry name" value="Thiolase-like"/>
    <property type="match status" value="1"/>
</dbReference>
<dbReference type="FunFam" id="3.40.50.980:FF:000001">
    <property type="entry name" value="Non-ribosomal peptide synthetase"/>
    <property type="match status" value="1"/>
</dbReference>
<dbReference type="InterPro" id="IPR020845">
    <property type="entry name" value="AMP-binding_CS"/>
</dbReference>
<keyword evidence="4" id="KW-0808">Transferase</keyword>
<dbReference type="Pfam" id="PF00698">
    <property type="entry name" value="Acyl_transf_1"/>
    <property type="match status" value="1"/>
</dbReference>
<evidence type="ECO:0000256" key="2">
    <source>
        <dbReference type="ARBA" id="ARBA00022450"/>
    </source>
</evidence>
<dbReference type="Gene3D" id="3.40.47.10">
    <property type="match status" value="1"/>
</dbReference>
<dbReference type="InterPro" id="IPR014030">
    <property type="entry name" value="Ketoacyl_synth_N"/>
</dbReference>
<dbReference type="PANTHER" id="PTHR45527">
    <property type="entry name" value="NONRIBOSOMAL PEPTIDE SYNTHETASE"/>
    <property type="match status" value="1"/>
</dbReference>
<dbReference type="GO" id="GO:0005737">
    <property type="term" value="C:cytoplasm"/>
    <property type="evidence" value="ECO:0007669"/>
    <property type="project" value="TreeGrafter"/>
</dbReference>
<evidence type="ECO:0000256" key="7">
    <source>
        <dbReference type="ARBA" id="ARBA00054155"/>
    </source>
</evidence>
<evidence type="ECO:0000259" key="9">
    <source>
        <dbReference type="PROSITE" id="PS50075"/>
    </source>
</evidence>
<dbReference type="FunFam" id="3.40.47.10:FF:000019">
    <property type="entry name" value="Polyketide synthase type I"/>
    <property type="match status" value="1"/>
</dbReference>
<keyword evidence="5" id="KW-0663">Pyridoxal phosphate</keyword>
<dbReference type="GO" id="GO:0043041">
    <property type="term" value="P:amino acid activation for nonribosomal peptide biosynthetic process"/>
    <property type="evidence" value="ECO:0007669"/>
    <property type="project" value="TreeGrafter"/>
</dbReference>
<dbReference type="eggNOG" id="COG3321">
    <property type="taxonomic scope" value="Bacteria"/>
</dbReference>
<dbReference type="CDD" id="cd00610">
    <property type="entry name" value="OAT_like"/>
    <property type="match status" value="1"/>
</dbReference>
<dbReference type="Gene3D" id="3.30.70.3290">
    <property type="match status" value="2"/>
</dbReference>
<feature type="domain" description="Ketosynthase family 3 (KS3)" evidence="10">
    <location>
        <begin position="168"/>
        <end position="584"/>
    </location>
</feature>
<comment type="pathway">
    <text evidence="1">Lipid metabolism; fatty acid biosynthesis.</text>
</comment>
<dbReference type="SMART" id="SM00827">
    <property type="entry name" value="PKS_AT"/>
    <property type="match status" value="1"/>
</dbReference>
<dbReference type="Gene3D" id="1.10.1200.10">
    <property type="entry name" value="ACP-like"/>
    <property type="match status" value="4"/>
</dbReference>
<dbReference type="eggNOG" id="COG1020">
    <property type="taxonomic scope" value="Bacteria"/>
</dbReference>